<comment type="caution">
    <text evidence="3">The sequence shown here is derived from an EMBL/GenBank/DDBJ whole genome shotgun (WGS) entry which is preliminary data.</text>
</comment>
<feature type="region of interest" description="Disordered" evidence="1">
    <location>
        <begin position="298"/>
        <end position="329"/>
    </location>
</feature>
<accession>A0A6A3MIZ3</accession>
<dbReference type="Proteomes" id="UP000460718">
    <property type="component" value="Unassembled WGS sequence"/>
</dbReference>
<name>A0A6A3MIZ3_9STRA</name>
<dbReference type="PANTHER" id="PTHR34409:SF1">
    <property type="entry name" value="MYB-LIKE DOMAIN-CONTAINING PROTEIN"/>
    <property type="match status" value="1"/>
</dbReference>
<feature type="region of interest" description="Disordered" evidence="1">
    <location>
        <begin position="371"/>
        <end position="441"/>
    </location>
</feature>
<sequence length="470" mass="52737">MVRGRQAGYHNYSDKEKLLLCDVAAKFVPIGRDMWESVAVEYNSSKERSWAARDFDSFRRKFRKLYAKPKPTGNQGDNLSRRQRTVLLAHEVQYAIECKGGGAHPSHDGRDNGADDNQQLDETNDGDVSDVSPSPDENFDITNSNCAEEISAPTYFNAATGTPHEPTRVVVPREEADEQDSQSIESSDMFIVAVAVDGPDGPSNPTSTTTSTPSGASSGTTLSSTPPPASTPRAVCRPRVRASTPIASVATPDGSELTRNPERVATDAAEAERFRRMNATSDRLGGRDLRVLRDNFEEMGGRTPGAKSKRPATETTAPPTYAASKRVRAKKRMDALEKELLEAELTSASTGSDMKGLLLIFREDGDRRAEAEAKLRREEREERRADEKRDRDERELVRREEASANEARRLQDREDEMKKRETAERKEELERAERRDEEAERRRQFEARLELDRAEARQRHEQMLLLISSI</sequence>
<gene>
    <name evidence="3" type="ORF">PF011_g1500</name>
</gene>
<dbReference type="AlphaFoldDB" id="A0A6A3MIZ3"/>
<feature type="compositionally biased region" description="Acidic residues" evidence="1">
    <location>
        <begin position="118"/>
        <end position="128"/>
    </location>
</feature>
<dbReference type="EMBL" id="QXFW01000042">
    <property type="protein sequence ID" value="KAE9028554.1"/>
    <property type="molecule type" value="Genomic_DNA"/>
</dbReference>
<evidence type="ECO:0000259" key="2">
    <source>
        <dbReference type="Pfam" id="PF20681"/>
    </source>
</evidence>
<organism evidence="3 4">
    <name type="scientific">Phytophthora fragariae</name>
    <dbReference type="NCBI Taxonomy" id="53985"/>
    <lineage>
        <taxon>Eukaryota</taxon>
        <taxon>Sar</taxon>
        <taxon>Stramenopiles</taxon>
        <taxon>Oomycota</taxon>
        <taxon>Peronosporomycetes</taxon>
        <taxon>Peronosporales</taxon>
        <taxon>Peronosporaceae</taxon>
        <taxon>Phytophthora</taxon>
    </lineage>
</organism>
<dbReference type="Pfam" id="PF20681">
    <property type="entry name" value="DUF6818"/>
    <property type="match status" value="1"/>
</dbReference>
<feature type="compositionally biased region" description="Low complexity" evidence="1">
    <location>
        <begin position="313"/>
        <end position="323"/>
    </location>
</feature>
<evidence type="ECO:0000256" key="1">
    <source>
        <dbReference type="SAM" id="MobiDB-lite"/>
    </source>
</evidence>
<feature type="compositionally biased region" description="Low complexity" evidence="1">
    <location>
        <begin position="198"/>
        <end position="224"/>
    </location>
</feature>
<reference evidence="3 4" key="1">
    <citation type="submission" date="2018-09" db="EMBL/GenBank/DDBJ databases">
        <title>Genomic investigation of the strawberry pathogen Phytophthora fragariae indicates pathogenicity is determined by transcriptional variation in three key races.</title>
        <authorList>
            <person name="Adams T.M."/>
            <person name="Armitage A.D."/>
            <person name="Sobczyk M.K."/>
            <person name="Bates H.J."/>
            <person name="Dunwell J.M."/>
            <person name="Nellist C.F."/>
            <person name="Harrison R.J."/>
        </authorList>
    </citation>
    <scope>NUCLEOTIDE SEQUENCE [LARGE SCALE GENOMIC DNA]</scope>
    <source>
        <strain evidence="3 4">SCRP245</strain>
    </source>
</reference>
<feature type="domain" description="DUF6818" evidence="2">
    <location>
        <begin position="29"/>
        <end position="115"/>
    </location>
</feature>
<protein>
    <recommendedName>
        <fullName evidence="2">DUF6818 domain-containing protein</fullName>
    </recommendedName>
</protein>
<feature type="region of interest" description="Disordered" evidence="1">
    <location>
        <begin position="195"/>
        <end position="263"/>
    </location>
</feature>
<feature type="region of interest" description="Disordered" evidence="1">
    <location>
        <begin position="99"/>
        <end position="142"/>
    </location>
</feature>
<evidence type="ECO:0000313" key="4">
    <source>
        <dbReference type="Proteomes" id="UP000460718"/>
    </source>
</evidence>
<evidence type="ECO:0000313" key="3">
    <source>
        <dbReference type="EMBL" id="KAE9028554.1"/>
    </source>
</evidence>
<dbReference type="PANTHER" id="PTHR34409">
    <property type="entry name" value="SET DOMAIN-CONTAINING PROTEIN"/>
    <property type="match status" value="1"/>
</dbReference>
<dbReference type="InterPro" id="IPR049203">
    <property type="entry name" value="DUF6818"/>
</dbReference>
<proteinExistence type="predicted"/>